<reference evidence="9 11" key="2">
    <citation type="submission" date="2017-12" db="EMBL/GenBank/DDBJ databases">
        <title>Genome sequence of Rhizobium sullae HCNT1 isolated from Sulla coronaria nodules and featuring peculiar denitrification phenotypes.</title>
        <authorList>
            <person name="De Diego-Diaz B."/>
            <person name="Treu L."/>
            <person name="Campanaro S."/>
            <person name="Da Silva Duarte V."/>
            <person name="Basaglia M."/>
            <person name="Favaro L."/>
            <person name="Casella S."/>
            <person name="Squartini A."/>
        </authorList>
    </citation>
    <scope>NUCLEOTIDE SEQUENCE [LARGE SCALE GENOMIC DNA]</scope>
    <source>
        <strain evidence="9 11">HCNT1</strain>
    </source>
</reference>
<dbReference type="GO" id="GO:0016787">
    <property type="term" value="F:hydrolase activity"/>
    <property type="evidence" value="ECO:0007669"/>
    <property type="project" value="UniProtKB-KW"/>
</dbReference>
<reference evidence="10" key="3">
    <citation type="submission" date="2022-09" db="EMBL/GenBank/DDBJ databases">
        <title>Australian commercial rhizobial inoculants.</title>
        <authorList>
            <person name="Kohlmeier M.G."/>
            <person name="O'Hara G.W."/>
            <person name="Colombi E."/>
            <person name="Ramsay J.P."/>
            <person name="Terpolilli J."/>
        </authorList>
    </citation>
    <scope>NUCLEOTIDE SEQUENCE</scope>
    <source>
        <strain evidence="10">WSM1592</strain>
    </source>
</reference>
<accession>A0A2N0D6A3</accession>
<evidence type="ECO:0000259" key="8">
    <source>
        <dbReference type="Pfam" id="PF01850"/>
    </source>
</evidence>
<evidence type="ECO:0000313" key="11">
    <source>
        <dbReference type="Proteomes" id="UP000232164"/>
    </source>
</evidence>
<keyword evidence="12" id="KW-1185">Reference proteome</keyword>
<evidence type="ECO:0000256" key="7">
    <source>
        <dbReference type="ARBA" id="ARBA00038093"/>
    </source>
</evidence>
<dbReference type="Proteomes" id="UP000232164">
    <property type="component" value="Unassembled WGS sequence"/>
</dbReference>
<dbReference type="GO" id="GO:0004518">
    <property type="term" value="F:nuclease activity"/>
    <property type="evidence" value="ECO:0007669"/>
    <property type="project" value="UniProtKB-KW"/>
</dbReference>
<evidence type="ECO:0000313" key="12">
    <source>
        <dbReference type="Proteomes" id="UP001060123"/>
    </source>
</evidence>
<keyword evidence="4" id="KW-0479">Metal-binding</keyword>
<dbReference type="EMBL" id="PIQN01000016">
    <property type="protein sequence ID" value="PKA41633.1"/>
    <property type="molecule type" value="Genomic_DNA"/>
</dbReference>
<evidence type="ECO:0000256" key="3">
    <source>
        <dbReference type="ARBA" id="ARBA00022722"/>
    </source>
</evidence>
<feature type="domain" description="PIN" evidence="8">
    <location>
        <begin position="4"/>
        <end position="118"/>
    </location>
</feature>
<dbReference type="InterPro" id="IPR002716">
    <property type="entry name" value="PIN_dom"/>
</dbReference>
<dbReference type="Gene3D" id="3.40.50.1010">
    <property type="entry name" value="5'-nuclease"/>
    <property type="match status" value="1"/>
</dbReference>
<proteinExistence type="inferred from homology"/>
<dbReference type="Proteomes" id="UP001060123">
    <property type="component" value="Chromosome"/>
</dbReference>
<sequence>MATLIDTNVLVDLAIPTSDWHGWSRQRALDVFKRGPVLINPIIYSEFSVRYRNMDEVDRLLPQDEFRRENLPWAAAFAAAAAFRVYRKSGGERESILPDFLIGAHAAIRGYTVLTRDPKGYHSYFPSLDLITPETHP</sequence>
<protein>
    <submittedName>
        <fullName evidence="9">PIN domain-containing protein</fullName>
    </submittedName>
    <submittedName>
        <fullName evidence="10">Type II toxin-antitoxin system VapC family toxin</fullName>
    </submittedName>
</protein>
<dbReference type="SUPFAM" id="SSF88723">
    <property type="entry name" value="PIN domain-like"/>
    <property type="match status" value="1"/>
</dbReference>
<evidence type="ECO:0000313" key="9">
    <source>
        <dbReference type="EMBL" id="PKA41633.1"/>
    </source>
</evidence>
<dbReference type="CDD" id="cd09854">
    <property type="entry name" value="PIN_VapC-like"/>
    <property type="match status" value="1"/>
</dbReference>
<dbReference type="GO" id="GO:0046872">
    <property type="term" value="F:metal ion binding"/>
    <property type="evidence" value="ECO:0007669"/>
    <property type="project" value="UniProtKB-KW"/>
</dbReference>
<dbReference type="InterPro" id="IPR029060">
    <property type="entry name" value="PIN-like_dom_sf"/>
</dbReference>
<reference evidence="9 11" key="1">
    <citation type="submission" date="2017-11" db="EMBL/GenBank/DDBJ databases">
        <authorList>
            <person name="Han C.G."/>
        </authorList>
    </citation>
    <scope>NUCLEOTIDE SEQUENCE [LARGE SCALE GENOMIC DNA]</scope>
    <source>
        <strain evidence="9 11">HCNT1</strain>
    </source>
</reference>
<dbReference type="InterPro" id="IPR050556">
    <property type="entry name" value="Type_II_TA_system_RNase"/>
</dbReference>
<evidence type="ECO:0000256" key="2">
    <source>
        <dbReference type="ARBA" id="ARBA00022649"/>
    </source>
</evidence>
<gene>
    <name evidence="9" type="ORF">CWR43_19925</name>
    <name evidence="10" type="ORF">N2599_14380</name>
</gene>
<keyword evidence="5" id="KW-0378">Hydrolase</keyword>
<dbReference type="PANTHER" id="PTHR33653:SF1">
    <property type="entry name" value="RIBONUCLEASE VAPC2"/>
    <property type="match status" value="1"/>
</dbReference>
<dbReference type="STRING" id="1041146.GCA_000427985_00826"/>
<evidence type="ECO:0000256" key="6">
    <source>
        <dbReference type="ARBA" id="ARBA00022842"/>
    </source>
</evidence>
<dbReference type="EMBL" id="CP104143">
    <property type="protein sequence ID" value="UWU13331.1"/>
    <property type="molecule type" value="Genomic_DNA"/>
</dbReference>
<dbReference type="PANTHER" id="PTHR33653">
    <property type="entry name" value="RIBONUCLEASE VAPC2"/>
    <property type="match status" value="1"/>
</dbReference>
<comment type="similarity">
    <text evidence="7">Belongs to the PINc/VapC protein family.</text>
</comment>
<evidence type="ECO:0000313" key="10">
    <source>
        <dbReference type="EMBL" id="UWU13331.1"/>
    </source>
</evidence>
<dbReference type="RefSeq" id="WP_027508103.1">
    <property type="nucleotide sequence ID" value="NZ_CP104143.1"/>
</dbReference>
<dbReference type="Pfam" id="PF01850">
    <property type="entry name" value="PIN"/>
    <property type="match status" value="1"/>
</dbReference>
<evidence type="ECO:0000256" key="4">
    <source>
        <dbReference type="ARBA" id="ARBA00022723"/>
    </source>
</evidence>
<organism evidence="9 11">
    <name type="scientific">Rhizobium sullae</name>
    <name type="common">Rhizobium hedysari</name>
    <dbReference type="NCBI Taxonomy" id="50338"/>
    <lineage>
        <taxon>Bacteria</taxon>
        <taxon>Pseudomonadati</taxon>
        <taxon>Pseudomonadota</taxon>
        <taxon>Alphaproteobacteria</taxon>
        <taxon>Hyphomicrobiales</taxon>
        <taxon>Rhizobiaceae</taxon>
        <taxon>Rhizobium/Agrobacterium group</taxon>
        <taxon>Rhizobium</taxon>
    </lineage>
</organism>
<comment type="cofactor">
    <cofactor evidence="1">
        <name>Mg(2+)</name>
        <dbReference type="ChEBI" id="CHEBI:18420"/>
    </cofactor>
</comment>
<evidence type="ECO:0000256" key="5">
    <source>
        <dbReference type="ARBA" id="ARBA00022801"/>
    </source>
</evidence>
<keyword evidence="3" id="KW-0540">Nuclease</keyword>
<evidence type="ECO:0000256" key="1">
    <source>
        <dbReference type="ARBA" id="ARBA00001946"/>
    </source>
</evidence>
<keyword evidence="6" id="KW-0460">Magnesium</keyword>
<name>A0A2N0D6A3_RHISU</name>
<dbReference type="AlphaFoldDB" id="A0A2N0D6A3"/>
<keyword evidence="2" id="KW-1277">Toxin-antitoxin system</keyword>